<reference evidence="1 2" key="1">
    <citation type="submission" date="2020-02" db="EMBL/GenBank/DDBJ databases">
        <title>Acidophilic actinobacteria isolated from forest soil.</title>
        <authorList>
            <person name="Golinska P."/>
        </authorList>
    </citation>
    <scope>NUCLEOTIDE SEQUENCE [LARGE SCALE GENOMIC DNA]</scope>
    <source>
        <strain evidence="1 2">NL8</strain>
    </source>
</reference>
<keyword evidence="2" id="KW-1185">Reference proteome</keyword>
<organism evidence="1 2">
    <name type="scientific">Catenulispora pinistramenti</name>
    <dbReference type="NCBI Taxonomy" id="2705254"/>
    <lineage>
        <taxon>Bacteria</taxon>
        <taxon>Bacillati</taxon>
        <taxon>Actinomycetota</taxon>
        <taxon>Actinomycetes</taxon>
        <taxon>Catenulisporales</taxon>
        <taxon>Catenulisporaceae</taxon>
        <taxon>Catenulispora</taxon>
    </lineage>
</organism>
<gene>
    <name evidence="1" type="ORF">KGQ19_15780</name>
</gene>
<dbReference type="RefSeq" id="WP_212009912.1">
    <property type="nucleotide sequence ID" value="NZ_JAAFYZ010000046.1"/>
</dbReference>
<comment type="caution">
    <text evidence="1">The sequence shown here is derived from an EMBL/GenBank/DDBJ whole genome shotgun (WGS) entry which is preliminary data.</text>
</comment>
<evidence type="ECO:0000313" key="1">
    <source>
        <dbReference type="EMBL" id="MBS2548325.1"/>
    </source>
</evidence>
<dbReference type="Proteomes" id="UP000730482">
    <property type="component" value="Unassembled WGS sequence"/>
</dbReference>
<protein>
    <recommendedName>
        <fullName evidence="3">HNH endonuclease</fullName>
    </recommendedName>
</protein>
<proteinExistence type="predicted"/>
<evidence type="ECO:0000313" key="2">
    <source>
        <dbReference type="Proteomes" id="UP000730482"/>
    </source>
</evidence>
<sequence>MDDAITQSNIDSTICSSGYTTKVRPPASATDKIKRAMYAAYGIANSTPSELDHLVSLELGGSNDTANLWPEPGPLPNPKDTVENALHKAVCSHKVTLTAAQQAIAADWTTALAVTGAGR</sequence>
<name>A0ABS5KQM6_9ACTN</name>
<accession>A0ABS5KQM6</accession>
<dbReference type="EMBL" id="JAAFYZ010000046">
    <property type="protein sequence ID" value="MBS2548325.1"/>
    <property type="molecule type" value="Genomic_DNA"/>
</dbReference>
<evidence type="ECO:0008006" key="3">
    <source>
        <dbReference type="Google" id="ProtNLM"/>
    </source>
</evidence>